<name>A0A9P8LB56_9PEZI</name>
<proteinExistence type="predicted"/>
<feature type="repeat" description="ANK" evidence="3">
    <location>
        <begin position="992"/>
        <end position="1024"/>
    </location>
</feature>
<dbReference type="SUPFAM" id="SSF48403">
    <property type="entry name" value="Ankyrin repeat"/>
    <property type="match status" value="5"/>
</dbReference>
<accession>A0A9P8LB56</accession>
<dbReference type="Pfam" id="PF12796">
    <property type="entry name" value="Ank_2"/>
    <property type="match status" value="10"/>
</dbReference>
<dbReference type="Gene3D" id="1.25.40.20">
    <property type="entry name" value="Ankyrin repeat-containing domain"/>
    <property type="match status" value="10"/>
</dbReference>
<feature type="repeat" description="ANK" evidence="3">
    <location>
        <begin position="173"/>
        <end position="205"/>
    </location>
</feature>
<feature type="repeat" description="ANK" evidence="3">
    <location>
        <begin position="1026"/>
        <end position="1058"/>
    </location>
</feature>
<evidence type="ECO:0000313" key="5">
    <source>
        <dbReference type="EMBL" id="KAH0558926.1"/>
    </source>
</evidence>
<dbReference type="PRINTS" id="PR01415">
    <property type="entry name" value="ANKYRIN"/>
</dbReference>
<feature type="repeat" description="ANK" evidence="3">
    <location>
        <begin position="1131"/>
        <end position="1163"/>
    </location>
</feature>
<dbReference type="SMART" id="SM00248">
    <property type="entry name" value="ANK"/>
    <property type="match status" value="30"/>
</dbReference>
<feature type="repeat" description="ANK" evidence="3">
    <location>
        <begin position="1059"/>
        <end position="1091"/>
    </location>
</feature>
<dbReference type="PANTHER" id="PTHR24198:SF165">
    <property type="entry name" value="ANKYRIN REPEAT-CONTAINING PROTEIN-RELATED"/>
    <property type="match status" value="1"/>
</dbReference>
<dbReference type="PROSITE" id="PS50088">
    <property type="entry name" value="ANK_REPEAT"/>
    <property type="match status" value="25"/>
</dbReference>
<feature type="repeat" description="ANK" evidence="3">
    <location>
        <begin position="1164"/>
        <end position="1196"/>
    </location>
</feature>
<evidence type="ECO:0000313" key="6">
    <source>
        <dbReference type="Proteomes" id="UP000750711"/>
    </source>
</evidence>
<feature type="repeat" description="ANK" evidence="3">
    <location>
        <begin position="703"/>
        <end position="735"/>
    </location>
</feature>
<keyword evidence="1" id="KW-0677">Repeat</keyword>
<feature type="repeat" description="ANK" evidence="3">
    <location>
        <begin position="519"/>
        <end position="551"/>
    </location>
</feature>
<dbReference type="EMBL" id="JAGHQM010000701">
    <property type="protein sequence ID" value="KAH0558926.1"/>
    <property type="molecule type" value="Genomic_DNA"/>
</dbReference>
<feature type="repeat" description="ANK" evidence="3">
    <location>
        <begin position="365"/>
        <end position="394"/>
    </location>
</feature>
<feature type="repeat" description="ANK" evidence="3">
    <location>
        <begin position="1198"/>
        <end position="1230"/>
    </location>
</feature>
<feature type="repeat" description="ANK" evidence="3">
    <location>
        <begin position="14"/>
        <end position="46"/>
    </location>
</feature>
<dbReference type="InterPro" id="IPR036770">
    <property type="entry name" value="Ankyrin_rpt-contain_sf"/>
</dbReference>
<evidence type="ECO:0000256" key="4">
    <source>
        <dbReference type="SAM" id="MobiDB-lite"/>
    </source>
</evidence>
<keyword evidence="6" id="KW-1185">Reference proteome</keyword>
<dbReference type="AlphaFoldDB" id="A0A9P8LB56"/>
<feature type="repeat" description="ANK" evidence="3">
    <location>
        <begin position="670"/>
        <end position="702"/>
    </location>
</feature>
<feature type="repeat" description="ANK" evidence="3">
    <location>
        <begin position="926"/>
        <end position="958"/>
    </location>
</feature>
<organism evidence="5 6">
    <name type="scientific">Trichoglossum hirsutum</name>
    <dbReference type="NCBI Taxonomy" id="265104"/>
    <lineage>
        <taxon>Eukaryota</taxon>
        <taxon>Fungi</taxon>
        <taxon>Dikarya</taxon>
        <taxon>Ascomycota</taxon>
        <taxon>Pezizomycotina</taxon>
        <taxon>Geoglossomycetes</taxon>
        <taxon>Geoglossales</taxon>
        <taxon>Geoglossaceae</taxon>
        <taxon>Trichoglossum</taxon>
    </lineage>
</organism>
<feature type="repeat" description="ANK" evidence="3">
    <location>
        <begin position="860"/>
        <end position="892"/>
    </location>
</feature>
<sequence>MPMNIESHISITADGKTPLHIAAQIRSAATVNRLLNTSAHADQKCGQGETTTPATIKDKNLETPGAVDRRLDTQDNSGQTALHKAVRWPQGVQHLLELGATPDIPDHDGNTPLHVAVAANSMECFSLLVAKSQVQVRNRDDLTAADLAFHLKRKEMLNAFIDMAVLPTKPNEKGQSLLHQACEEGDDALAILLLNKGAGMNETDNMGRMPLELLAWKPNKPLAEELIRRGCNWESVLLRAASGGQHNVISVLLTYARGDLQGILHEAWSCSVRDDHFRVGTVLLAAGLGIEHKDGQGATPLWKAVESGAKKSIEILLARHPSLDTYCAGMTPLHKAVTNDSLAIIECLLEAGASPNLREGKWLATPLLIAIQVGSTRAARLLLRYGADKELRTNNKTPLESAIDRKSASIAQLLLEKGASTDKCREWLNDAIDNNDSSITHVLLPYTTLSGVEINEFIRAAAMKQYVAVIRALLKRVHVEARNPQYGYAALVWAAKNGHLAVVEVLLENGADVNASNTDALTALQLAAESGHETVVQLLIRKGASIEAHPRTTRDNSSDIFVLSSSTTDRNGKRALHLAAENGHEAIALLLIEGGADLNSGDYGGRTAVHLAAENGHGRVALLLTQKGADPKAGDSSGKTALHLASENGHASLIQLLLQTGVNIDAEDLEGDTALHLAASNDREAVTRVLIAEGARIKVQNNAGMTALHRAVNTSSIRTVQILLKANANPDDGSNRNESLLHTAIQNNALEIVRLLLQHGANAEVLVKDKTPLEAAVGCRSSSIAQFLLENGVSTSKCKALLSDSIRSNDLPSSHVLLRSLNLSDAEVQELYWKTNPHGREEIFQLLLQKGIDLTTMDDRGLTTLHWAVHRGYQSVARMLLEKGVYINGTGGDGWTPLYRAVQRGHEKLALMLLEMEADIASRADQGHTALHVAAEKGSEAVVDTLLKMGANIMSTTDDRRTALHCAAQEGHEPIIRLLLGKGADVAARSNGGRTALHCASRTGHESVVRLLLENGAATTATTKYENDTALHWAAGNGHEAVVRLLLEKGAPIDAVNVHAYTPLCHAAKAGHDAIVRLLLEMGSEINKQIHNGYMFTTRARIALIAADSGGHAAVMRLLVERGLDVSTMDDGYTALHRAARQGFNTVVRLLLDNGAEIDKKSRYGMTALMLAAWEGHHSLTRILLDEGAKINTEEDVDGETALHGAARNGHGAVVQLLLEKGADVEARDRLGRTAFTLATQRGFSTATLALQAWYSFPDEMRRSHGGWNKK</sequence>
<feature type="repeat" description="ANK" evidence="3">
    <location>
        <begin position="893"/>
        <end position="925"/>
    </location>
</feature>
<dbReference type="InterPro" id="IPR002110">
    <property type="entry name" value="Ankyrin_rpt"/>
</dbReference>
<feature type="repeat" description="ANK" evidence="3">
    <location>
        <begin position="736"/>
        <end position="768"/>
    </location>
</feature>
<keyword evidence="2 3" id="KW-0040">ANK repeat</keyword>
<dbReference type="Pfam" id="PF13606">
    <property type="entry name" value="Ank_3"/>
    <property type="match status" value="1"/>
</dbReference>
<feature type="repeat" description="ANK" evidence="3">
    <location>
        <begin position="328"/>
        <end position="360"/>
    </location>
</feature>
<evidence type="ECO:0000256" key="3">
    <source>
        <dbReference type="PROSITE-ProRule" id="PRU00023"/>
    </source>
</evidence>
<gene>
    <name evidence="5" type="ORF">GP486_004447</name>
</gene>
<dbReference type="Pfam" id="PF00023">
    <property type="entry name" value="Ank"/>
    <property type="match status" value="3"/>
</dbReference>
<feature type="repeat" description="ANK" evidence="3">
    <location>
        <begin position="637"/>
        <end position="669"/>
    </location>
</feature>
<dbReference type="PROSITE" id="PS50297">
    <property type="entry name" value="ANK_REP_REGION"/>
    <property type="match status" value="23"/>
</dbReference>
<dbReference type="PANTHER" id="PTHR24198">
    <property type="entry name" value="ANKYRIN REPEAT AND PROTEIN KINASE DOMAIN-CONTAINING PROTEIN"/>
    <property type="match status" value="1"/>
</dbReference>
<evidence type="ECO:0000256" key="2">
    <source>
        <dbReference type="ARBA" id="ARBA00023043"/>
    </source>
</evidence>
<reference evidence="5" key="1">
    <citation type="submission" date="2021-03" db="EMBL/GenBank/DDBJ databases">
        <title>Comparative genomics and phylogenomic investigation of the class Geoglossomycetes provide insights into ecological specialization and systematics.</title>
        <authorList>
            <person name="Melie T."/>
            <person name="Pirro S."/>
            <person name="Miller A.N."/>
            <person name="Quandt A."/>
        </authorList>
    </citation>
    <scope>NUCLEOTIDE SEQUENCE</scope>
    <source>
        <strain evidence="5">CAQ_001_2017</strain>
    </source>
</reference>
<evidence type="ECO:0000256" key="1">
    <source>
        <dbReference type="ARBA" id="ARBA00022737"/>
    </source>
</evidence>
<feature type="repeat" description="ANK" evidence="3">
    <location>
        <begin position="571"/>
        <end position="603"/>
    </location>
</feature>
<feature type="repeat" description="ANK" evidence="3">
    <location>
        <begin position="108"/>
        <end position="141"/>
    </location>
</feature>
<protein>
    <submittedName>
        <fullName evidence="5">Uncharacterized protein</fullName>
    </submittedName>
</protein>
<feature type="repeat" description="ANK" evidence="3">
    <location>
        <begin position="604"/>
        <end position="636"/>
    </location>
</feature>
<feature type="region of interest" description="Disordered" evidence="4">
    <location>
        <begin position="42"/>
        <end position="61"/>
    </location>
</feature>
<comment type="caution">
    <text evidence="5">The sequence shown here is derived from an EMBL/GenBank/DDBJ whole genome shotgun (WGS) entry which is preliminary data.</text>
</comment>
<feature type="repeat" description="ANK" evidence="3">
    <location>
        <begin position="959"/>
        <end position="991"/>
    </location>
</feature>
<feature type="repeat" description="ANK" evidence="3">
    <location>
        <begin position="394"/>
        <end position="426"/>
    </location>
</feature>
<dbReference type="Proteomes" id="UP000750711">
    <property type="component" value="Unassembled WGS sequence"/>
</dbReference>
<feature type="repeat" description="ANK" evidence="3">
    <location>
        <begin position="1099"/>
        <end position="1131"/>
    </location>
</feature>
<feature type="repeat" description="ANK" evidence="3">
    <location>
        <begin position="486"/>
        <end position="518"/>
    </location>
</feature>